<dbReference type="GO" id="GO:0016740">
    <property type="term" value="F:transferase activity"/>
    <property type="evidence" value="ECO:0007669"/>
    <property type="project" value="UniProtKB-KW"/>
</dbReference>
<dbReference type="Pfam" id="PF13417">
    <property type="entry name" value="GST_N_3"/>
    <property type="match status" value="1"/>
</dbReference>
<evidence type="ECO:0000313" key="4">
    <source>
        <dbReference type="Proteomes" id="UP000183400"/>
    </source>
</evidence>
<evidence type="ECO:0000259" key="2">
    <source>
        <dbReference type="PROSITE" id="PS50405"/>
    </source>
</evidence>
<keyword evidence="3" id="KW-0808">Transferase</keyword>
<proteinExistence type="predicted"/>
<evidence type="ECO:0000259" key="1">
    <source>
        <dbReference type="PROSITE" id="PS50404"/>
    </source>
</evidence>
<dbReference type="InterPro" id="IPR036282">
    <property type="entry name" value="Glutathione-S-Trfase_C_sf"/>
</dbReference>
<feature type="domain" description="GST C-terminal" evidence="2">
    <location>
        <begin position="93"/>
        <end position="223"/>
    </location>
</feature>
<dbReference type="InterPro" id="IPR040079">
    <property type="entry name" value="Glutathione_S-Trfase"/>
</dbReference>
<dbReference type="AlphaFoldDB" id="A0A1H2YHK7"/>
<dbReference type="InterPro" id="IPR036249">
    <property type="entry name" value="Thioredoxin-like_sf"/>
</dbReference>
<sequence>MVKAGPATQLSLYGTEDSLYFWIARLALHERGLSYDIIEMDPFDPPLPDNYLALHPFGRIPTLVHDDFALYEASAILRYVDQVFDGPSLVPADARAAARMSQLMSLLDDYAVNPMIAKVVSERLFSPLEGEEPNEEAIAEGLRGADRALAAVEAIVSEGLILNQRSVTLADLYLGPFIGYFVMPPEGVVMLRKFPALSRWYDWFAARPSAMAANPGPPTNEDK</sequence>
<dbReference type="PANTHER" id="PTHR43968">
    <property type="match status" value="1"/>
</dbReference>
<organism evidence="3 4">
    <name type="scientific">Ruegeria halocynthiae</name>
    <dbReference type="NCBI Taxonomy" id="985054"/>
    <lineage>
        <taxon>Bacteria</taxon>
        <taxon>Pseudomonadati</taxon>
        <taxon>Pseudomonadota</taxon>
        <taxon>Alphaproteobacteria</taxon>
        <taxon>Rhodobacterales</taxon>
        <taxon>Roseobacteraceae</taxon>
        <taxon>Ruegeria</taxon>
    </lineage>
</organism>
<dbReference type="Gene3D" id="3.40.30.10">
    <property type="entry name" value="Glutaredoxin"/>
    <property type="match status" value="1"/>
</dbReference>
<gene>
    <name evidence="3" type="ORF">SAMN05444358_102271</name>
</gene>
<dbReference type="InterPro" id="IPR010987">
    <property type="entry name" value="Glutathione-S-Trfase_C-like"/>
</dbReference>
<dbReference type="Proteomes" id="UP000183400">
    <property type="component" value="Unassembled WGS sequence"/>
</dbReference>
<evidence type="ECO:0000313" key="3">
    <source>
        <dbReference type="EMBL" id="SDX04114.1"/>
    </source>
</evidence>
<dbReference type="STRING" id="985054.SAMN05444358_102271"/>
<dbReference type="Pfam" id="PF13410">
    <property type="entry name" value="GST_C_2"/>
    <property type="match status" value="1"/>
</dbReference>
<dbReference type="SFLD" id="SFLDG00358">
    <property type="entry name" value="Main_(cytGST)"/>
    <property type="match status" value="1"/>
</dbReference>
<dbReference type="RefSeq" id="WP_074736783.1">
    <property type="nucleotide sequence ID" value="NZ_FNNP01000002.1"/>
</dbReference>
<dbReference type="EMBL" id="FNNP01000002">
    <property type="protein sequence ID" value="SDX04114.1"/>
    <property type="molecule type" value="Genomic_DNA"/>
</dbReference>
<dbReference type="PROSITE" id="PS50404">
    <property type="entry name" value="GST_NTER"/>
    <property type="match status" value="1"/>
</dbReference>
<keyword evidence="4" id="KW-1185">Reference proteome</keyword>
<dbReference type="Gene3D" id="1.20.1050.10">
    <property type="match status" value="1"/>
</dbReference>
<dbReference type="SFLD" id="SFLDS00019">
    <property type="entry name" value="Glutathione_Transferase_(cytos"/>
    <property type="match status" value="1"/>
</dbReference>
<accession>A0A1H2YHK7</accession>
<dbReference type="SUPFAM" id="SSF52833">
    <property type="entry name" value="Thioredoxin-like"/>
    <property type="match status" value="1"/>
</dbReference>
<dbReference type="PANTHER" id="PTHR43968:SF6">
    <property type="entry name" value="GLUTATHIONE S-TRANSFERASE OMEGA"/>
    <property type="match status" value="1"/>
</dbReference>
<name>A0A1H2YHK7_9RHOB</name>
<dbReference type="InterPro" id="IPR050983">
    <property type="entry name" value="GST_Omega/HSP26"/>
</dbReference>
<dbReference type="SUPFAM" id="SSF47616">
    <property type="entry name" value="GST C-terminal domain-like"/>
    <property type="match status" value="1"/>
</dbReference>
<reference evidence="4" key="1">
    <citation type="submission" date="2016-10" db="EMBL/GenBank/DDBJ databases">
        <authorList>
            <person name="Varghese N."/>
            <person name="Submissions S."/>
        </authorList>
    </citation>
    <scope>NUCLEOTIDE SEQUENCE [LARGE SCALE GENOMIC DNA]</scope>
    <source>
        <strain evidence="4">DSM 27839</strain>
    </source>
</reference>
<protein>
    <submittedName>
        <fullName evidence="3">Glutathione S-transferase</fullName>
    </submittedName>
</protein>
<dbReference type="PROSITE" id="PS50405">
    <property type="entry name" value="GST_CTER"/>
    <property type="match status" value="1"/>
</dbReference>
<dbReference type="InterPro" id="IPR004045">
    <property type="entry name" value="Glutathione_S-Trfase_N"/>
</dbReference>
<dbReference type="GO" id="GO:0005737">
    <property type="term" value="C:cytoplasm"/>
    <property type="evidence" value="ECO:0007669"/>
    <property type="project" value="TreeGrafter"/>
</dbReference>
<feature type="domain" description="GST N-terminal" evidence="1">
    <location>
        <begin position="8"/>
        <end position="88"/>
    </location>
</feature>